<dbReference type="PANTHER" id="PTHR48437">
    <property type="entry name" value="INITIATOR BINDING DOMAIN-CONTAINING PROTEIN"/>
    <property type="match status" value="1"/>
</dbReference>
<keyword evidence="7" id="KW-1185">Reference proteome</keyword>
<evidence type="ECO:0000256" key="4">
    <source>
        <dbReference type="ARBA" id="ARBA00023180"/>
    </source>
</evidence>
<dbReference type="InterPro" id="IPR049625">
    <property type="entry name" value="Glyco_transf_61_cat"/>
</dbReference>
<organism evidence="6 7">
    <name type="scientific">Hibiscus syriacus</name>
    <name type="common">Rose of Sharon</name>
    <dbReference type="NCBI Taxonomy" id="106335"/>
    <lineage>
        <taxon>Eukaryota</taxon>
        <taxon>Viridiplantae</taxon>
        <taxon>Streptophyta</taxon>
        <taxon>Embryophyta</taxon>
        <taxon>Tracheophyta</taxon>
        <taxon>Spermatophyta</taxon>
        <taxon>Magnoliopsida</taxon>
        <taxon>eudicotyledons</taxon>
        <taxon>Gunneridae</taxon>
        <taxon>Pentapetalae</taxon>
        <taxon>rosids</taxon>
        <taxon>malvids</taxon>
        <taxon>Malvales</taxon>
        <taxon>Malvaceae</taxon>
        <taxon>Malvoideae</taxon>
        <taxon>Hibiscus</taxon>
    </lineage>
</organism>
<evidence type="ECO:0000256" key="1">
    <source>
        <dbReference type="ARBA" id="ARBA00004323"/>
    </source>
</evidence>
<evidence type="ECO:0000259" key="5">
    <source>
        <dbReference type="Pfam" id="PF04577"/>
    </source>
</evidence>
<dbReference type="PANTHER" id="PTHR48437:SF1">
    <property type="entry name" value="INITIATOR BINDING DOMAIN-CONTAINING PROTEIN"/>
    <property type="match status" value="1"/>
</dbReference>
<comment type="subcellular location">
    <subcellularLocation>
        <location evidence="1">Golgi apparatus membrane</location>
        <topology evidence="1">Single-pass type II membrane protein</topology>
    </subcellularLocation>
</comment>
<comment type="caution">
    <text evidence="6">The sequence shown here is derived from an EMBL/GenBank/DDBJ whole genome shotgun (WGS) entry which is preliminary data.</text>
</comment>
<evidence type="ECO:0000256" key="2">
    <source>
        <dbReference type="ARBA" id="ARBA00022676"/>
    </source>
</evidence>
<dbReference type="Proteomes" id="UP000436088">
    <property type="component" value="Unassembled WGS sequence"/>
</dbReference>
<keyword evidence="3" id="KW-0808">Transferase</keyword>
<proteinExistence type="predicted"/>
<gene>
    <name evidence="6" type="ORF">F3Y22_tig00000910pilonHSYRG00008</name>
</gene>
<keyword evidence="4" id="KW-0325">Glycoprotein</keyword>
<dbReference type="EMBL" id="VEPZ02000080">
    <property type="protein sequence ID" value="KAE8733991.1"/>
    <property type="molecule type" value="Genomic_DNA"/>
</dbReference>
<evidence type="ECO:0000313" key="7">
    <source>
        <dbReference type="Proteomes" id="UP000436088"/>
    </source>
</evidence>
<protein>
    <submittedName>
        <fullName evidence="6">Beta-(1,2)-xylosyltransferase</fullName>
    </submittedName>
</protein>
<dbReference type="InterPro" id="IPR007657">
    <property type="entry name" value="Glycosyltransferase_61"/>
</dbReference>
<sequence>MNANVAVNSCEAYFGNGFTKVADILPAKVASSWFRCHYSETLRTSICEGGKIRMDPSKIEMSRGGEKLEDVIGRREEDELPRFRDGAFVVEGNHGGLKRRNLVGEGFLRKFIPVEGDSRHPIRESVRSIVVVGANDFDCEEWVEEPTLLVTRVEYANLFHTVTDWYSAYVSSRVAGLPNRPHLVFVDGHSQTQLDETWNALFSSLRYAKSFTGPMCFSHVIFSPLGYETPLFRGLDEEIDCHGVSAHDLQQSPDFDKTARLSEFGEMIRAAFDLPVNMHRAGKAASGHNVLFIRREDYLAHPRHEGTVEKRLGNEQEVFDSLSSWASNHVECKVNLINGLFAHMPMKEQVRVVQDASVVIGAHGAGLTHLVSATPNTVLLEIISPKFKRPHFQLIAQWKGLEAHGIDLHGIYADPQLVINRLDRIMRTLGC</sequence>
<reference evidence="6" key="1">
    <citation type="submission" date="2019-09" db="EMBL/GenBank/DDBJ databases">
        <title>Draft genome information of white flower Hibiscus syriacus.</title>
        <authorList>
            <person name="Kim Y.-M."/>
        </authorList>
    </citation>
    <scope>NUCLEOTIDE SEQUENCE [LARGE SCALE GENOMIC DNA]</scope>
    <source>
        <strain evidence="6">YM2019G1</strain>
    </source>
</reference>
<evidence type="ECO:0000313" key="6">
    <source>
        <dbReference type="EMBL" id="KAE8733991.1"/>
    </source>
</evidence>
<feature type="domain" description="Glycosyltransferase 61 catalytic" evidence="5">
    <location>
        <begin position="278"/>
        <end position="379"/>
    </location>
</feature>
<dbReference type="AlphaFoldDB" id="A0A6A3D3K0"/>
<dbReference type="GO" id="GO:0016763">
    <property type="term" value="F:pentosyltransferase activity"/>
    <property type="evidence" value="ECO:0007669"/>
    <property type="project" value="UniProtKB-ARBA"/>
</dbReference>
<evidence type="ECO:0000256" key="3">
    <source>
        <dbReference type="ARBA" id="ARBA00022679"/>
    </source>
</evidence>
<dbReference type="Pfam" id="PF04577">
    <property type="entry name" value="Glyco_transf_61"/>
    <property type="match status" value="1"/>
</dbReference>
<keyword evidence="2" id="KW-0328">Glycosyltransferase</keyword>
<accession>A0A6A3D3K0</accession>
<name>A0A6A3D3K0_HIBSY</name>
<dbReference type="GO" id="GO:0000139">
    <property type="term" value="C:Golgi membrane"/>
    <property type="evidence" value="ECO:0007669"/>
    <property type="project" value="UniProtKB-SubCell"/>
</dbReference>